<dbReference type="InterPro" id="IPR004358">
    <property type="entry name" value="Sig_transdc_His_kin-like_C"/>
</dbReference>
<dbReference type="Gene3D" id="1.10.287.130">
    <property type="match status" value="1"/>
</dbReference>
<protein>
    <recommendedName>
        <fullName evidence="10">Circadian input-output histidine kinase CikA</fullName>
        <ecNumber evidence="3">2.7.13.3</ecNumber>
    </recommendedName>
</protein>
<dbReference type="PANTHER" id="PTHR43547">
    <property type="entry name" value="TWO-COMPONENT HISTIDINE KINASE"/>
    <property type="match status" value="1"/>
</dbReference>
<dbReference type="InterPro" id="IPR011623">
    <property type="entry name" value="7TMR_DISM_rcpt_extracell_dom1"/>
</dbReference>
<dbReference type="Pfam" id="PF07695">
    <property type="entry name" value="7TMR-DISM_7TM"/>
    <property type="match status" value="1"/>
</dbReference>
<comment type="catalytic activity">
    <reaction evidence="1">
        <text>ATP + protein L-histidine = ADP + protein N-phospho-L-histidine.</text>
        <dbReference type="EC" id="2.7.13.3"/>
    </reaction>
</comment>
<evidence type="ECO:0000256" key="10">
    <source>
        <dbReference type="ARBA" id="ARBA00074306"/>
    </source>
</evidence>
<comment type="caution">
    <text evidence="15">The sequence shown here is derived from an EMBL/GenBank/DDBJ whole genome shotgun (WGS) entry which is preliminary data.</text>
</comment>
<dbReference type="PROSITE" id="PS50109">
    <property type="entry name" value="HIS_KIN"/>
    <property type="match status" value="1"/>
</dbReference>
<dbReference type="InterPro" id="IPR036097">
    <property type="entry name" value="HisK_dim/P_sf"/>
</dbReference>
<keyword evidence="16" id="KW-1185">Reference proteome</keyword>
<evidence type="ECO:0000256" key="1">
    <source>
        <dbReference type="ARBA" id="ARBA00000085"/>
    </source>
</evidence>
<dbReference type="RefSeq" id="WP_116555373.1">
    <property type="nucleotide sequence ID" value="NZ_QCZG01000029.1"/>
</dbReference>
<dbReference type="PROSITE" id="PS50110">
    <property type="entry name" value="RESPONSE_REGULATORY"/>
    <property type="match status" value="1"/>
</dbReference>
<dbReference type="SUPFAM" id="SSF49785">
    <property type="entry name" value="Galactose-binding domain-like"/>
    <property type="match status" value="1"/>
</dbReference>
<feature type="transmembrane region" description="Helical" evidence="12">
    <location>
        <begin position="305"/>
        <end position="325"/>
    </location>
</feature>
<evidence type="ECO:0000256" key="9">
    <source>
        <dbReference type="ARBA" id="ARBA00023012"/>
    </source>
</evidence>
<feature type="transmembrane region" description="Helical" evidence="12">
    <location>
        <begin position="241"/>
        <end position="257"/>
    </location>
</feature>
<keyword evidence="12" id="KW-0472">Membrane</keyword>
<keyword evidence="5" id="KW-0808">Transferase</keyword>
<dbReference type="InterPro" id="IPR003661">
    <property type="entry name" value="HisK_dim/P_dom"/>
</dbReference>
<dbReference type="InterPro" id="IPR001789">
    <property type="entry name" value="Sig_transdc_resp-reg_receiver"/>
</dbReference>
<reference evidence="15 16" key="1">
    <citation type="submission" date="2018-04" db="EMBL/GenBank/DDBJ databases">
        <title>Camelliibacillus theae gen. nov., sp. nov., isolated from Pu'er tea.</title>
        <authorList>
            <person name="Niu L."/>
        </authorList>
    </citation>
    <scope>NUCLEOTIDE SEQUENCE [LARGE SCALE GENOMIC DNA]</scope>
    <source>
        <strain evidence="15 16">T8</strain>
    </source>
</reference>
<dbReference type="CDD" id="cd17574">
    <property type="entry name" value="REC_OmpR"/>
    <property type="match status" value="1"/>
</dbReference>
<evidence type="ECO:0000259" key="13">
    <source>
        <dbReference type="PROSITE" id="PS50109"/>
    </source>
</evidence>
<proteinExistence type="inferred from homology"/>
<dbReference type="InterPro" id="IPR036890">
    <property type="entry name" value="HATPase_C_sf"/>
</dbReference>
<feature type="domain" description="Histidine kinase" evidence="13">
    <location>
        <begin position="438"/>
        <end position="656"/>
    </location>
</feature>
<dbReference type="PRINTS" id="PR00344">
    <property type="entry name" value="BCTRLSENSOR"/>
</dbReference>
<dbReference type="SMART" id="SM00387">
    <property type="entry name" value="HATPase_c"/>
    <property type="match status" value="2"/>
</dbReference>
<dbReference type="InterPro" id="IPR005467">
    <property type="entry name" value="His_kinase_dom"/>
</dbReference>
<keyword evidence="9" id="KW-0902">Two-component regulatory system</keyword>
<feature type="transmembrane region" description="Helical" evidence="12">
    <location>
        <begin position="331"/>
        <end position="355"/>
    </location>
</feature>
<keyword evidence="8" id="KW-0067">ATP-binding</keyword>
<evidence type="ECO:0000256" key="12">
    <source>
        <dbReference type="SAM" id="Phobius"/>
    </source>
</evidence>
<keyword evidence="12" id="KW-0812">Transmembrane</keyword>
<dbReference type="EC" id="2.7.13.3" evidence="3"/>
<feature type="transmembrane region" description="Helical" evidence="12">
    <location>
        <begin position="362"/>
        <end position="384"/>
    </location>
</feature>
<dbReference type="SMART" id="SM00388">
    <property type="entry name" value="HisKA"/>
    <property type="match status" value="1"/>
</dbReference>
<dbReference type="Pfam" id="PF06580">
    <property type="entry name" value="His_kinase"/>
    <property type="match status" value="1"/>
</dbReference>
<dbReference type="GO" id="GO:0000155">
    <property type="term" value="F:phosphorelay sensor kinase activity"/>
    <property type="evidence" value="ECO:0007669"/>
    <property type="project" value="InterPro"/>
</dbReference>
<dbReference type="SUPFAM" id="SSF55874">
    <property type="entry name" value="ATPase domain of HSP90 chaperone/DNA topoisomerase II/histidine kinase"/>
    <property type="match status" value="2"/>
</dbReference>
<comment type="similarity">
    <text evidence="2">In the N-terminal section; belongs to the phytochrome family.</text>
</comment>
<dbReference type="Gene3D" id="3.30.565.10">
    <property type="entry name" value="Histidine kinase-like ATPase, C-terminal domain"/>
    <property type="match status" value="2"/>
</dbReference>
<dbReference type="SUPFAM" id="SSF52172">
    <property type="entry name" value="CheY-like"/>
    <property type="match status" value="1"/>
</dbReference>
<organism evidence="15 16">
    <name type="scientific">Pueribacillus theae</name>
    <dbReference type="NCBI Taxonomy" id="2171751"/>
    <lineage>
        <taxon>Bacteria</taxon>
        <taxon>Bacillati</taxon>
        <taxon>Bacillota</taxon>
        <taxon>Bacilli</taxon>
        <taxon>Bacillales</taxon>
        <taxon>Bacillaceae</taxon>
        <taxon>Pueribacillus</taxon>
    </lineage>
</organism>
<dbReference type="InterPro" id="IPR011006">
    <property type="entry name" value="CheY-like_superfamily"/>
</dbReference>
<keyword evidence="4 11" id="KW-0597">Phosphoprotein</keyword>
<dbReference type="CDD" id="cd16922">
    <property type="entry name" value="HATPase_EvgS-ArcB-TorS-like"/>
    <property type="match status" value="1"/>
</dbReference>
<dbReference type="GO" id="GO:0005524">
    <property type="term" value="F:ATP binding"/>
    <property type="evidence" value="ECO:0007669"/>
    <property type="project" value="UniProtKB-KW"/>
</dbReference>
<dbReference type="Gene3D" id="2.60.120.260">
    <property type="entry name" value="Galactose-binding domain-like"/>
    <property type="match status" value="1"/>
</dbReference>
<dbReference type="AlphaFoldDB" id="A0A2U1JWW4"/>
<dbReference type="Pfam" id="PF02518">
    <property type="entry name" value="HATPase_c"/>
    <property type="match status" value="2"/>
</dbReference>
<dbReference type="Pfam" id="PF00512">
    <property type="entry name" value="HisKA"/>
    <property type="match status" value="1"/>
</dbReference>
<feature type="transmembrane region" description="Helical" evidence="12">
    <location>
        <begin position="211"/>
        <end position="234"/>
    </location>
</feature>
<name>A0A2U1JWW4_9BACI</name>
<dbReference type="Proteomes" id="UP000245998">
    <property type="component" value="Unassembled WGS sequence"/>
</dbReference>
<dbReference type="SMART" id="SM00448">
    <property type="entry name" value="REC"/>
    <property type="match status" value="1"/>
</dbReference>
<evidence type="ECO:0000259" key="14">
    <source>
        <dbReference type="PROSITE" id="PS50110"/>
    </source>
</evidence>
<dbReference type="SUPFAM" id="SSF47384">
    <property type="entry name" value="Homodimeric domain of signal transducing histidine kinase"/>
    <property type="match status" value="1"/>
</dbReference>
<evidence type="ECO:0000313" key="16">
    <source>
        <dbReference type="Proteomes" id="UP000245998"/>
    </source>
</evidence>
<dbReference type="InterPro" id="IPR008979">
    <property type="entry name" value="Galactose-bd-like_sf"/>
</dbReference>
<evidence type="ECO:0000256" key="2">
    <source>
        <dbReference type="ARBA" id="ARBA00006402"/>
    </source>
</evidence>
<accession>A0A2U1JWW4</accession>
<feature type="transmembrane region" description="Helical" evidence="12">
    <location>
        <begin position="277"/>
        <end position="293"/>
    </location>
</feature>
<dbReference type="OrthoDB" id="9809348at2"/>
<dbReference type="InterPro" id="IPR003594">
    <property type="entry name" value="HATPase_dom"/>
</dbReference>
<evidence type="ECO:0000256" key="5">
    <source>
        <dbReference type="ARBA" id="ARBA00022679"/>
    </source>
</evidence>
<evidence type="ECO:0000256" key="3">
    <source>
        <dbReference type="ARBA" id="ARBA00012438"/>
    </source>
</evidence>
<evidence type="ECO:0000256" key="11">
    <source>
        <dbReference type="PROSITE-ProRule" id="PRU00169"/>
    </source>
</evidence>
<keyword evidence="12" id="KW-1133">Transmembrane helix</keyword>
<dbReference type="PANTHER" id="PTHR43547:SF2">
    <property type="entry name" value="HYBRID SIGNAL TRANSDUCTION HISTIDINE KINASE C"/>
    <property type="match status" value="1"/>
</dbReference>
<feature type="modified residue" description="4-aspartylphosphate" evidence="11">
    <location>
        <position position="749"/>
    </location>
</feature>
<keyword evidence="7 15" id="KW-0418">Kinase</keyword>
<evidence type="ECO:0000256" key="8">
    <source>
        <dbReference type="ARBA" id="ARBA00022840"/>
    </source>
</evidence>
<dbReference type="InterPro" id="IPR010559">
    <property type="entry name" value="Sig_transdc_His_kin_internal"/>
</dbReference>
<feature type="domain" description="Response regulatory" evidence="14">
    <location>
        <begin position="700"/>
        <end position="816"/>
    </location>
</feature>
<dbReference type="Pfam" id="PF00072">
    <property type="entry name" value="Response_reg"/>
    <property type="match status" value="1"/>
</dbReference>
<dbReference type="FunFam" id="3.30.565.10:FF:000010">
    <property type="entry name" value="Sensor histidine kinase RcsC"/>
    <property type="match status" value="1"/>
</dbReference>
<dbReference type="EMBL" id="QCZG01000029">
    <property type="protein sequence ID" value="PWA09444.1"/>
    <property type="molecule type" value="Genomic_DNA"/>
</dbReference>
<evidence type="ECO:0000256" key="7">
    <source>
        <dbReference type="ARBA" id="ARBA00022777"/>
    </source>
</evidence>
<gene>
    <name evidence="15" type="ORF">DCC39_13170</name>
</gene>
<evidence type="ECO:0000313" key="15">
    <source>
        <dbReference type="EMBL" id="PWA09444.1"/>
    </source>
</evidence>
<evidence type="ECO:0000256" key="6">
    <source>
        <dbReference type="ARBA" id="ARBA00022741"/>
    </source>
</evidence>
<dbReference type="CDD" id="cd00082">
    <property type="entry name" value="HisKA"/>
    <property type="match status" value="1"/>
</dbReference>
<dbReference type="GO" id="GO:0016020">
    <property type="term" value="C:membrane"/>
    <property type="evidence" value="ECO:0007669"/>
    <property type="project" value="InterPro"/>
</dbReference>
<keyword evidence="6" id="KW-0547">Nucleotide-binding</keyword>
<dbReference type="Gene3D" id="3.40.50.2300">
    <property type="match status" value="1"/>
</dbReference>
<sequence length="1031" mass="117900">MTKRKIFLFTSLFLLIITSFRIVWITSNLMPDQPQAKRGVLDLRKWDFSESPILTLDGEWEFYPNTLLTAEQIESHSFTEQKELIPVPRKWNKFIPNETNSPSDFGTYRLRILVNEDTKQLYGLKTPSIRTAYTVFANGHAIIANGHPSEKFNKHQANYTPDFASFTAGSNEEIEIVIHVSNYEFPNTGGITKSIKFGTDSSISNKNMLSIGLQVLMSVIMLIHGIYTLILFFLRPRKKEFLFFSLAMFCAALSIMLTDDKLLVAWLPTTFEWTFKLARLSYAGIALFFLLFIKHFFPLYKKNRIIHFFSIFLITEAIFIVVTPLKYTMLALPVFFILSALSYFAISIFILKILLKGTQQYLLLWFAAISTSSSVIWGIIHTSFFTYEPTFYPFDLIFALFTFSAYWFKRFFQTTDENEELVKKLQNEDKRKDGFLANTSHELRNPLHGMINIAESIVTHEKNTLNEKTKNNLELLITIGRRLSLMLDDLIDITRLKEQGIRLNKQPVSIQTITSGAFDMIRFMAKNKNIKFNIEIPESFPPVLADKNRLIQILYNLLHNAVKFTNDGVISIHASVRNGMASIHIKDTGIGIDKETQKRIFQPYEQGNPNVTANEGGLGLGLSICKELIEMHDGMLQVNSVPGKGSEFTFTLPLAETSEHFNEQQHKTVKEEMAVDTDSPLTYVDATNIATDNQLIERPKILAVDDDPVNLKILSDILPPEQYELVTATSGKKALSYLNQKEWDLMIADVMMPIMSGYELTRKTRELFSITELPILLLTARSQPEDIVSGFLSGANDYVTKPLRGLELKTRVNALTNLKQSINERLRMEAAWLQAQIQPHFLFNTLNTIASLSEIDSDRMTSLLEEFGNYLRRSFDPQNLQRVVPLEHELELLRSYLYIEKARFGDRLHIEWDIDETIKQIQIPPLSIQPLVENAIKHGILKRIQGGTVQIKITHFLNDTIITIIDNGVGMDSEKVRQLLSEKTQGIGVNNTHQRLKKLYGRGLQIHSIPNQGTTIHFKIPKMPPPLEQKS</sequence>
<evidence type="ECO:0000256" key="4">
    <source>
        <dbReference type="ARBA" id="ARBA00022553"/>
    </source>
</evidence>